<proteinExistence type="predicted"/>
<dbReference type="RefSeq" id="WP_313834608.1">
    <property type="nucleotide sequence ID" value="NZ_JAQOUE010000002.1"/>
</dbReference>
<dbReference type="Proteomes" id="UP001250932">
    <property type="component" value="Unassembled WGS sequence"/>
</dbReference>
<organism evidence="1 2">
    <name type="scientific">Candidatus Nitronereus thalassa</name>
    <dbReference type="NCBI Taxonomy" id="3020898"/>
    <lineage>
        <taxon>Bacteria</taxon>
        <taxon>Pseudomonadati</taxon>
        <taxon>Nitrospirota</taxon>
        <taxon>Nitrospiria</taxon>
        <taxon>Nitrospirales</taxon>
        <taxon>Nitrospiraceae</taxon>
        <taxon>Candidatus Nitronereus</taxon>
    </lineage>
</organism>
<sequence>MFTFHQISDKRGYAVALSKTALLHEVGRLAMLAYELGATLPEVKAICGAAYGDWDETQHRIVFQELPFTKESVGEYQS</sequence>
<keyword evidence="2" id="KW-1185">Reference proteome</keyword>
<evidence type="ECO:0000313" key="1">
    <source>
        <dbReference type="EMBL" id="MDT7044022.1"/>
    </source>
</evidence>
<comment type="caution">
    <text evidence="1">The sequence shown here is derived from an EMBL/GenBank/DDBJ whole genome shotgun (WGS) entry which is preliminary data.</text>
</comment>
<protein>
    <submittedName>
        <fullName evidence="1">Uncharacterized protein</fullName>
    </submittedName>
</protein>
<reference evidence="1 2" key="1">
    <citation type="journal article" date="2023" name="ISME J.">
        <title>Cultivation and genomic characterization of novel and ubiquitous marine nitrite-oxidizing bacteria from the Nitrospirales.</title>
        <authorList>
            <person name="Mueller A.J."/>
            <person name="Daebeler A."/>
            <person name="Herbold C.W."/>
            <person name="Kirkegaard R.H."/>
            <person name="Daims H."/>
        </authorList>
    </citation>
    <scope>NUCLEOTIDE SEQUENCE [LARGE SCALE GENOMIC DNA]</scope>
    <source>
        <strain evidence="1 2">EB</strain>
    </source>
</reference>
<gene>
    <name evidence="1" type="ORF">PPG34_16850</name>
</gene>
<accession>A0ABU3KCY0</accession>
<dbReference type="EMBL" id="JAQOUE010000002">
    <property type="protein sequence ID" value="MDT7044022.1"/>
    <property type="molecule type" value="Genomic_DNA"/>
</dbReference>
<name>A0ABU3KCY0_9BACT</name>
<evidence type="ECO:0000313" key="2">
    <source>
        <dbReference type="Proteomes" id="UP001250932"/>
    </source>
</evidence>